<protein>
    <recommendedName>
        <fullName evidence="3">DUF3046 domain-containing protein</fullName>
    </recommendedName>
</protein>
<evidence type="ECO:0000313" key="1">
    <source>
        <dbReference type="EMBL" id="MBB5789798.1"/>
    </source>
</evidence>
<dbReference type="EMBL" id="JACHMM010000001">
    <property type="protein sequence ID" value="MBB5789798.1"/>
    <property type="molecule type" value="Genomic_DNA"/>
</dbReference>
<evidence type="ECO:0008006" key="3">
    <source>
        <dbReference type="Google" id="ProtNLM"/>
    </source>
</evidence>
<reference evidence="1 2" key="1">
    <citation type="submission" date="2020-08" db="EMBL/GenBank/DDBJ databases">
        <title>Sequencing the genomes of 1000 actinobacteria strains.</title>
        <authorList>
            <person name="Klenk H.-P."/>
        </authorList>
    </citation>
    <scope>NUCLEOTIDE SEQUENCE [LARGE SCALE GENOMIC DNA]</scope>
    <source>
        <strain evidence="1 2">DSM 102122</strain>
    </source>
</reference>
<comment type="caution">
    <text evidence="1">The sequence shown here is derived from an EMBL/GenBank/DDBJ whole genome shotgun (WGS) entry which is preliminary data.</text>
</comment>
<proteinExistence type="predicted"/>
<dbReference type="Pfam" id="PF11248">
    <property type="entry name" value="DUF3046"/>
    <property type="match status" value="1"/>
</dbReference>
<dbReference type="InterPro" id="IPR021408">
    <property type="entry name" value="DUF3046"/>
</dbReference>
<sequence>MRLTDFWERMEHHLGATYADSWARDYVIDGLGGRTVHQALAAGEDTKVVWRAVADALHLSPGDR</sequence>
<dbReference type="AlphaFoldDB" id="A0A7W9GTL2"/>
<evidence type="ECO:0000313" key="2">
    <source>
        <dbReference type="Proteomes" id="UP000542813"/>
    </source>
</evidence>
<name>A0A7W9GTL2_9ACTN</name>
<gene>
    <name evidence="1" type="ORF">HD601_004373</name>
</gene>
<dbReference type="RefSeq" id="WP_184825403.1">
    <property type="nucleotide sequence ID" value="NZ_JACHMM010000001.1"/>
</dbReference>
<keyword evidence="2" id="KW-1185">Reference proteome</keyword>
<dbReference type="Proteomes" id="UP000542813">
    <property type="component" value="Unassembled WGS sequence"/>
</dbReference>
<organism evidence="1 2">
    <name type="scientific">Jiangella mangrovi</name>
    <dbReference type="NCBI Taxonomy" id="1524084"/>
    <lineage>
        <taxon>Bacteria</taxon>
        <taxon>Bacillati</taxon>
        <taxon>Actinomycetota</taxon>
        <taxon>Actinomycetes</taxon>
        <taxon>Jiangellales</taxon>
        <taxon>Jiangellaceae</taxon>
        <taxon>Jiangella</taxon>
    </lineage>
</organism>
<accession>A0A7W9GTL2</accession>